<comment type="caution">
    <text evidence="1">The sequence shown here is derived from an EMBL/GenBank/DDBJ whole genome shotgun (WGS) entry which is preliminary data.</text>
</comment>
<dbReference type="Proteomes" id="UP000295238">
    <property type="component" value="Unassembled WGS sequence"/>
</dbReference>
<sequence length="93" mass="10694">MSVALSKRAEIALRSLSQLELKRALKALDELDRQSRNESRFHDVSRVNVGSEKLFAYKASERLRLVFSVAEGRVFVEDILNPDQYQRMVGRKA</sequence>
<evidence type="ECO:0000313" key="1">
    <source>
        <dbReference type="EMBL" id="TDK29823.1"/>
    </source>
</evidence>
<organism evidence="1 2">
    <name type="scientific">Rhizobium deserti</name>
    <dbReference type="NCBI Taxonomy" id="2547961"/>
    <lineage>
        <taxon>Bacteria</taxon>
        <taxon>Pseudomonadati</taxon>
        <taxon>Pseudomonadota</taxon>
        <taxon>Alphaproteobacteria</taxon>
        <taxon>Hyphomicrobiales</taxon>
        <taxon>Rhizobiaceae</taxon>
        <taxon>Rhizobium/Agrobacterium group</taxon>
        <taxon>Rhizobium</taxon>
    </lineage>
</organism>
<name>A0A4R5U706_9HYPH</name>
<protein>
    <recommendedName>
        <fullName evidence="3">Type II toxin-antitoxin system RelE/ParE family toxin</fullName>
    </recommendedName>
</protein>
<evidence type="ECO:0008006" key="3">
    <source>
        <dbReference type="Google" id="ProtNLM"/>
    </source>
</evidence>
<dbReference type="AlphaFoldDB" id="A0A4R5U706"/>
<reference evidence="1 2" key="1">
    <citation type="submission" date="2019-03" db="EMBL/GenBank/DDBJ databases">
        <title>Rhizobium sp. nov., an bacterium isolated from biocrust in Mu Us Desert.</title>
        <authorList>
            <person name="Lixiong L."/>
        </authorList>
    </citation>
    <scope>NUCLEOTIDE SEQUENCE [LARGE SCALE GENOMIC DNA]</scope>
    <source>
        <strain evidence="1 2">SPY-1</strain>
    </source>
</reference>
<gene>
    <name evidence="1" type="ORF">E2F50_21720</name>
</gene>
<dbReference type="EMBL" id="SMTL01000009">
    <property type="protein sequence ID" value="TDK29823.1"/>
    <property type="molecule type" value="Genomic_DNA"/>
</dbReference>
<accession>A0A4R5U706</accession>
<keyword evidence="2" id="KW-1185">Reference proteome</keyword>
<evidence type="ECO:0000313" key="2">
    <source>
        <dbReference type="Proteomes" id="UP000295238"/>
    </source>
</evidence>
<dbReference type="RefSeq" id="WP_133318288.1">
    <property type="nucleotide sequence ID" value="NZ_SMTL01000009.1"/>
</dbReference>
<proteinExistence type="predicted"/>